<feature type="domain" description="RRM" evidence="3">
    <location>
        <begin position="6"/>
        <end position="85"/>
    </location>
</feature>
<organism evidence="4 5">
    <name type="scientific">Polyangium fumosum</name>
    <dbReference type="NCBI Taxonomy" id="889272"/>
    <lineage>
        <taxon>Bacteria</taxon>
        <taxon>Pseudomonadati</taxon>
        <taxon>Myxococcota</taxon>
        <taxon>Polyangia</taxon>
        <taxon>Polyangiales</taxon>
        <taxon>Polyangiaceae</taxon>
        <taxon>Polyangium</taxon>
    </lineage>
</organism>
<name>A0A4U1JAI0_9BACT</name>
<proteinExistence type="predicted"/>
<dbReference type="Proteomes" id="UP000309215">
    <property type="component" value="Unassembled WGS sequence"/>
</dbReference>
<dbReference type="AlphaFoldDB" id="A0A4U1JAI0"/>
<dbReference type="Pfam" id="PF00076">
    <property type="entry name" value="RRM_1"/>
    <property type="match status" value="2"/>
</dbReference>
<accession>A0A4U1JAI0</accession>
<comment type="caution">
    <text evidence="4">The sequence shown here is derived from an EMBL/GenBank/DDBJ whole genome shotgun (WGS) entry which is preliminary data.</text>
</comment>
<dbReference type="PROSITE" id="PS50102">
    <property type="entry name" value="RRM"/>
    <property type="match status" value="2"/>
</dbReference>
<feature type="compositionally biased region" description="Basic and acidic residues" evidence="2">
    <location>
        <begin position="295"/>
        <end position="309"/>
    </location>
</feature>
<gene>
    <name evidence="4" type="ORF">E8A74_20525</name>
</gene>
<evidence type="ECO:0000256" key="2">
    <source>
        <dbReference type="SAM" id="MobiDB-lite"/>
    </source>
</evidence>
<feature type="region of interest" description="Disordered" evidence="2">
    <location>
        <begin position="64"/>
        <end position="117"/>
    </location>
</feature>
<feature type="compositionally biased region" description="Gly residues" evidence="2">
    <location>
        <begin position="222"/>
        <end position="249"/>
    </location>
</feature>
<dbReference type="EMBL" id="SSMQ01000020">
    <property type="protein sequence ID" value="TKD06306.1"/>
    <property type="molecule type" value="Genomic_DNA"/>
</dbReference>
<feature type="compositionally biased region" description="Gly residues" evidence="2">
    <location>
        <begin position="272"/>
        <end position="289"/>
    </location>
</feature>
<dbReference type="RefSeq" id="WP_136930734.1">
    <property type="nucleotide sequence ID" value="NZ_SSMQ01000020.1"/>
</dbReference>
<keyword evidence="5" id="KW-1185">Reference proteome</keyword>
<dbReference type="OrthoDB" id="9798855at2"/>
<evidence type="ECO:0000256" key="1">
    <source>
        <dbReference type="ARBA" id="ARBA00022884"/>
    </source>
</evidence>
<dbReference type="PANTHER" id="PTHR48027">
    <property type="entry name" value="HETEROGENEOUS NUCLEAR RIBONUCLEOPROTEIN 87F-RELATED"/>
    <property type="match status" value="1"/>
</dbReference>
<reference evidence="4 5" key="1">
    <citation type="submission" date="2019-04" db="EMBL/GenBank/DDBJ databases">
        <authorList>
            <person name="Li Y."/>
            <person name="Wang J."/>
        </authorList>
    </citation>
    <scope>NUCLEOTIDE SEQUENCE [LARGE SCALE GENOMIC DNA]</scope>
    <source>
        <strain evidence="4 5">DSM 14668</strain>
    </source>
</reference>
<dbReference type="SUPFAM" id="SSF54928">
    <property type="entry name" value="RNA-binding domain, RBD"/>
    <property type="match status" value="2"/>
</dbReference>
<dbReference type="Gene3D" id="3.30.70.330">
    <property type="match status" value="2"/>
</dbReference>
<feature type="domain" description="RRM" evidence="3">
    <location>
        <begin position="123"/>
        <end position="202"/>
    </location>
</feature>
<protein>
    <recommendedName>
        <fullName evidence="3">RRM domain-containing protein</fullName>
    </recommendedName>
</protein>
<dbReference type="CDD" id="cd00590">
    <property type="entry name" value="RRM_SF"/>
    <property type="match status" value="1"/>
</dbReference>
<feature type="compositionally biased region" description="Gly residues" evidence="2">
    <location>
        <begin position="93"/>
        <end position="116"/>
    </location>
</feature>
<evidence type="ECO:0000313" key="4">
    <source>
        <dbReference type="EMBL" id="TKD06306.1"/>
    </source>
</evidence>
<sequence length="309" mass="30604">MAEDSRKLFVAGLPDSITEDVLRGLFEATGGNVVEVSLPKDRATGRPRGFGFVTLATSEEASAARESLDGSFQGGKSISVRPFQAEPPRREGGVGGPRPMGGGMGGGGGGMGGGGPAAAAPDRTLYVGNLPYDASIEEVESMITSAGGGPVVRVHLPMDADGRKRGFGFVTMASAEAAKGAIEALRGVDVRGRRLVVNLAHPKGERPAGAERPGGGGYAGGGGGYGGGGGGYGGGGGGGGYGGGGGGSSGYAPAPPPPPQRKTFDDRRRRGGGGGGHDGDGPGGGGGGRRNNKNWGRDDDWRDGGKDDE</sequence>
<dbReference type="InterPro" id="IPR035979">
    <property type="entry name" value="RBD_domain_sf"/>
</dbReference>
<dbReference type="SMART" id="SM00360">
    <property type="entry name" value="RRM"/>
    <property type="match status" value="2"/>
</dbReference>
<keyword evidence="1" id="KW-0694">RNA-binding</keyword>
<dbReference type="InterPro" id="IPR012677">
    <property type="entry name" value="Nucleotide-bd_a/b_plait_sf"/>
</dbReference>
<dbReference type="InterPro" id="IPR000504">
    <property type="entry name" value="RRM_dom"/>
</dbReference>
<feature type="region of interest" description="Disordered" evidence="2">
    <location>
        <begin position="222"/>
        <end position="309"/>
    </location>
</feature>
<evidence type="ECO:0000259" key="3">
    <source>
        <dbReference type="PROSITE" id="PS50102"/>
    </source>
</evidence>
<dbReference type="InterPro" id="IPR052462">
    <property type="entry name" value="SLIRP/GR-RBP-like"/>
</dbReference>
<dbReference type="GO" id="GO:0003723">
    <property type="term" value="F:RNA binding"/>
    <property type="evidence" value="ECO:0007669"/>
    <property type="project" value="UniProtKB-KW"/>
</dbReference>
<evidence type="ECO:0000313" key="5">
    <source>
        <dbReference type="Proteomes" id="UP000309215"/>
    </source>
</evidence>